<dbReference type="Gene3D" id="3.30.559.10">
    <property type="entry name" value="Chloramphenicol acetyltransferase-like domain"/>
    <property type="match status" value="1"/>
</dbReference>
<dbReference type="NCBIfam" id="NF000491">
    <property type="entry name" value="chloram_CatA"/>
    <property type="match status" value="1"/>
</dbReference>
<dbReference type="EC" id="2.3.1.28" evidence="7"/>
<reference evidence="10" key="2">
    <citation type="submission" date="2012-04" db="EMBL/GenBank/DDBJ databases">
        <title>Complete genome sequence of Providencia stuartii clinical isolate MRSN 2154.</title>
        <authorList>
            <person name="Clifford R.J."/>
            <person name="Hang J."/>
            <person name="Riley M.C."/>
            <person name="Onmus-Leone F."/>
            <person name="Kuschner R.A."/>
            <person name="Lesho E.P."/>
            <person name="Waterman P.E."/>
        </authorList>
    </citation>
    <scope>NUCLEOTIDE SEQUENCE [LARGE SCALE GENOMIC DNA]</scope>
    <source>
        <strain evidence="10">MRSN 2154</strain>
    </source>
</reference>
<dbReference type="SMART" id="SM01059">
    <property type="entry name" value="CAT"/>
    <property type="match status" value="1"/>
</dbReference>
<dbReference type="InterPro" id="IPR023213">
    <property type="entry name" value="CAT-like_dom_sf"/>
</dbReference>
<feature type="active site" description="Proton acceptor" evidence="6">
    <location>
        <position position="189"/>
    </location>
</feature>
<dbReference type="PANTHER" id="PTHR38474:SF2">
    <property type="entry name" value="CHLORAMPHENICOL ACETYLTRANSFERASE"/>
    <property type="match status" value="1"/>
</dbReference>
<comment type="function">
    <text evidence="1 7">This enzyme is an effector of chloramphenicol resistance in bacteria.</text>
</comment>
<dbReference type="AlphaFoldDB" id="A0A140NJL3"/>
<dbReference type="EMBL" id="CP003488">
    <property type="protein sequence ID" value="AFH92182.1"/>
    <property type="molecule type" value="Genomic_DNA"/>
</dbReference>
<accession>A0A140NJL3</accession>
<dbReference type="OrthoDB" id="9801766at2"/>
<keyword evidence="5 7" id="KW-0012">Acyltransferase</keyword>
<dbReference type="InterPro" id="IPR001707">
    <property type="entry name" value="Cmp_AcTrfase"/>
</dbReference>
<dbReference type="GO" id="GO:0046677">
    <property type="term" value="P:response to antibiotic"/>
    <property type="evidence" value="ECO:0007669"/>
    <property type="project" value="UniProtKB-KW"/>
</dbReference>
<evidence type="ECO:0000256" key="5">
    <source>
        <dbReference type="ARBA" id="ARBA00023315"/>
    </source>
</evidence>
<comment type="similarity">
    <text evidence="2 8">Belongs to the chloramphenicol acetyltransferase family.</text>
</comment>
<dbReference type="KEGG" id="psi:S70_01430"/>
<evidence type="ECO:0000313" key="10">
    <source>
        <dbReference type="Proteomes" id="UP000005012"/>
    </source>
</evidence>
<protein>
    <recommendedName>
        <fullName evidence="7">Chloramphenicol acetyltransferase</fullName>
        <ecNumber evidence="7">2.3.1.28</ecNumber>
    </recommendedName>
</protein>
<evidence type="ECO:0000256" key="4">
    <source>
        <dbReference type="ARBA" id="ARBA00023251"/>
    </source>
</evidence>
<gene>
    <name evidence="9" type="ordered locus">S70_01430</name>
</gene>
<dbReference type="PIRSF" id="PIRSF000440">
    <property type="entry name" value="CAT"/>
    <property type="match status" value="1"/>
</dbReference>
<dbReference type="PATRIC" id="fig|1157951.4.peg.288"/>
<dbReference type="HOGENOM" id="CLU_093121_0_0_6"/>
<dbReference type="SUPFAM" id="SSF52777">
    <property type="entry name" value="CoA-dependent acyltransferases"/>
    <property type="match status" value="1"/>
</dbReference>
<evidence type="ECO:0000313" key="9">
    <source>
        <dbReference type="EMBL" id="AFH92182.1"/>
    </source>
</evidence>
<dbReference type="GeneID" id="93518978"/>
<evidence type="ECO:0000256" key="8">
    <source>
        <dbReference type="RuleBase" id="RU004156"/>
    </source>
</evidence>
<dbReference type="Proteomes" id="UP000005012">
    <property type="component" value="Chromosome"/>
</dbReference>
<dbReference type="PANTHER" id="PTHR38474">
    <property type="entry name" value="SLR0299 PROTEIN"/>
    <property type="match status" value="1"/>
</dbReference>
<evidence type="ECO:0000256" key="3">
    <source>
        <dbReference type="ARBA" id="ARBA00022679"/>
    </source>
</evidence>
<comment type="catalytic activity">
    <reaction evidence="7">
        <text>chloramphenicol + acetyl-CoA = chloramphenicol 3-acetate + CoA</text>
        <dbReference type="Rhea" id="RHEA:18421"/>
        <dbReference type="ChEBI" id="CHEBI:16730"/>
        <dbReference type="ChEBI" id="CHEBI:17698"/>
        <dbReference type="ChEBI" id="CHEBI:57287"/>
        <dbReference type="ChEBI" id="CHEBI:57288"/>
        <dbReference type="EC" id="2.3.1.28"/>
    </reaction>
</comment>
<organism evidence="9 10">
    <name type="scientific">Providencia stuartii (strain MRSN 2154)</name>
    <dbReference type="NCBI Taxonomy" id="1157951"/>
    <lineage>
        <taxon>Bacteria</taxon>
        <taxon>Pseudomonadati</taxon>
        <taxon>Pseudomonadota</taxon>
        <taxon>Gammaproteobacteria</taxon>
        <taxon>Enterobacterales</taxon>
        <taxon>Morganellaceae</taxon>
        <taxon>Providencia</taxon>
    </lineage>
</organism>
<evidence type="ECO:0000256" key="1">
    <source>
        <dbReference type="ARBA" id="ARBA00002150"/>
    </source>
</evidence>
<dbReference type="InterPro" id="IPR018372">
    <property type="entry name" value="Chloramphenicol_AcTrfase_AS"/>
</dbReference>
<sequence>MNYTKFDVKNWVRREHFEFYRHRLPCGFSLTSKIDITTLKKSLDDSAYKFYPVMIYLIAQAVNQFDELRMAIKDDELIVWDSVDPQFTVFHQETETFSALSCPYSSDIDQFMVNYLSVMERYKSDTKLFPQGVTPENHLNISALPWVNFDSFNLNVANFTDYFAPIITMAKYQQEGDRLLLPLSVQVHHAVCDGFHVARFINRLQELCNSKLK</sequence>
<evidence type="ECO:0000256" key="6">
    <source>
        <dbReference type="PIRSR" id="PIRSR000440-1"/>
    </source>
</evidence>
<dbReference type="SMR" id="A0A140NJL3"/>
<name>A0A140NJL3_PROSM</name>
<evidence type="ECO:0000256" key="7">
    <source>
        <dbReference type="RuleBase" id="RU000503"/>
    </source>
</evidence>
<dbReference type="PROSITE" id="PS00100">
    <property type="entry name" value="CAT"/>
    <property type="match status" value="1"/>
</dbReference>
<keyword evidence="4 7" id="KW-0046">Antibiotic resistance</keyword>
<evidence type="ECO:0000256" key="2">
    <source>
        <dbReference type="ARBA" id="ARBA00010571"/>
    </source>
</evidence>
<dbReference type="RefSeq" id="WP_004920769.1">
    <property type="nucleotide sequence ID" value="NC_017731.1"/>
</dbReference>
<proteinExistence type="inferred from homology"/>
<reference evidence="9 10" key="1">
    <citation type="journal article" date="2012" name="J. Bacteriol.">
        <title>Complete Genome Sequence of Providencia stuartii Clinical Isolate MRSN 2154.</title>
        <authorList>
            <person name="Clifford R.J."/>
            <person name="Hang J."/>
            <person name="Riley M.C."/>
            <person name="Onmus-Leone F."/>
            <person name="Kuschner R.A."/>
            <person name="Lesho E.P."/>
            <person name="Waterman P.E."/>
        </authorList>
    </citation>
    <scope>NUCLEOTIDE SEQUENCE [LARGE SCALE GENOMIC DNA]</scope>
    <source>
        <strain evidence="9 10">MRSN 2154</strain>
    </source>
</reference>
<dbReference type="GO" id="GO:0008811">
    <property type="term" value="F:chloramphenicol O-acetyltransferase activity"/>
    <property type="evidence" value="ECO:0007669"/>
    <property type="project" value="UniProtKB-EC"/>
</dbReference>
<dbReference type="Pfam" id="PF00302">
    <property type="entry name" value="CAT"/>
    <property type="match status" value="1"/>
</dbReference>
<keyword evidence="3 7" id="KW-0808">Transferase</keyword>